<dbReference type="SUPFAM" id="SSF57625">
    <property type="entry name" value="Invertebrate chitin-binding proteins"/>
    <property type="match status" value="1"/>
</dbReference>
<dbReference type="GO" id="GO:0005576">
    <property type="term" value="C:extracellular region"/>
    <property type="evidence" value="ECO:0007669"/>
    <property type="project" value="InterPro"/>
</dbReference>
<organism evidence="2 3">
    <name type="scientific">Pogonomyrmex barbatus</name>
    <name type="common">red harvester ant</name>
    <dbReference type="NCBI Taxonomy" id="144034"/>
    <lineage>
        <taxon>Eukaryota</taxon>
        <taxon>Metazoa</taxon>
        <taxon>Ecdysozoa</taxon>
        <taxon>Arthropoda</taxon>
        <taxon>Hexapoda</taxon>
        <taxon>Insecta</taxon>
        <taxon>Pterygota</taxon>
        <taxon>Neoptera</taxon>
        <taxon>Endopterygota</taxon>
        <taxon>Hymenoptera</taxon>
        <taxon>Apocrita</taxon>
        <taxon>Aculeata</taxon>
        <taxon>Formicoidea</taxon>
        <taxon>Formicidae</taxon>
        <taxon>Myrmicinae</taxon>
        <taxon>Pogonomyrmex</taxon>
    </lineage>
</organism>
<dbReference type="Gene3D" id="2.170.140.10">
    <property type="entry name" value="Chitin binding domain"/>
    <property type="match status" value="1"/>
</dbReference>
<dbReference type="KEGG" id="pbar:105424584"/>
<gene>
    <name evidence="3" type="primary">LOC105424584</name>
</gene>
<dbReference type="OrthoDB" id="6020543at2759"/>
<evidence type="ECO:0000313" key="3">
    <source>
        <dbReference type="RefSeq" id="XP_011633184.1"/>
    </source>
</evidence>
<name>A0A6I9W0J9_9HYME</name>
<reference evidence="3" key="1">
    <citation type="submission" date="2025-08" db="UniProtKB">
        <authorList>
            <consortium name="RefSeq"/>
        </authorList>
    </citation>
    <scope>IDENTIFICATION</scope>
</reference>
<accession>A0A6I9W0J9</accession>
<evidence type="ECO:0000259" key="1">
    <source>
        <dbReference type="Pfam" id="PF01607"/>
    </source>
</evidence>
<dbReference type="GO" id="GO:0008061">
    <property type="term" value="F:chitin binding"/>
    <property type="evidence" value="ECO:0007669"/>
    <property type="project" value="InterPro"/>
</dbReference>
<sequence length="104" mass="11975">MPVLKMYSLPPTFPCLLVEKDERYEAINEMASLTRYPEDCNKYVMCSDGKCKLETCEPTYIFDPVTSTHRLVGPSTVSDSRGSYKLRNERFVEITCCKRIIFSS</sequence>
<dbReference type="InterPro" id="IPR002557">
    <property type="entry name" value="Chitin-bd_dom"/>
</dbReference>
<dbReference type="Proteomes" id="UP000504615">
    <property type="component" value="Unplaced"/>
</dbReference>
<dbReference type="GeneID" id="105424584"/>
<feature type="domain" description="Chitin-binding type-2" evidence="1">
    <location>
        <begin position="34"/>
        <end position="67"/>
    </location>
</feature>
<dbReference type="InterPro" id="IPR036508">
    <property type="entry name" value="Chitin-bd_dom_sf"/>
</dbReference>
<dbReference type="AlphaFoldDB" id="A0A6I9W0J9"/>
<evidence type="ECO:0000313" key="2">
    <source>
        <dbReference type="Proteomes" id="UP000504615"/>
    </source>
</evidence>
<dbReference type="Pfam" id="PF01607">
    <property type="entry name" value="CBM_14"/>
    <property type="match status" value="1"/>
</dbReference>
<proteinExistence type="predicted"/>
<dbReference type="RefSeq" id="XP_011633184.1">
    <property type="nucleotide sequence ID" value="XM_011634882.1"/>
</dbReference>
<protein>
    <submittedName>
        <fullName evidence="3">Uncharacterized protein LOC105424584</fullName>
    </submittedName>
</protein>
<keyword evidence="2" id="KW-1185">Reference proteome</keyword>